<reference evidence="1" key="1">
    <citation type="submission" date="2019-12" db="EMBL/GenBank/DDBJ databases">
        <title>Genome sequencing and annotation of Brassica cretica.</title>
        <authorList>
            <person name="Studholme D.J."/>
            <person name="Sarris P."/>
        </authorList>
    </citation>
    <scope>NUCLEOTIDE SEQUENCE</scope>
    <source>
        <strain evidence="1">PFS-109/04</strain>
        <tissue evidence="1">Leaf</tissue>
    </source>
</reference>
<comment type="caution">
    <text evidence="1">The sequence shown here is derived from an EMBL/GenBank/DDBJ whole genome shotgun (WGS) entry which is preliminary data.</text>
</comment>
<organism evidence="1 2">
    <name type="scientific">Brassica cretica</name>
    <name type="common">Mustard</name>
    <dbReference type="NCBI Taxonomy" id="69181"/>
    <lineage>
        <taxon>Eukaryota</taxon>
        <taxon>Viridiplantae</taxon>
        <taxon>Streptophyta</taxon>
        <taxon>Embryophyta</taxon>
        <taxon>Tracheophyta</taxon>
        <taxon>Spermatophyta</taxon>
        <taxon>Magnoliopsida</taxon>
        <taxon>eudicotyledons</taxon>
        <taxon>Gunneridae</taxon>
        <taxon>Pentapetalae</taxon>
        <taxon>rosids</taxon>
        <taxon>malvids</taxon>
        <taxon>Brassicales</taxon>
        <taxon>Brassicaceae</taxon>
        <taxon>Brassiceae</taxon>
        <taxon>Brassica</taxon>
    </lineage>
</organism>
<evidence type="ECO:0000313" key="1">
    <source>
        <dbReference type="EMBL" id="KAF3598313.1"/>
    </source>
</evidence>
<dbReference type="Proteomes" id="UP000712600">
    <property type="component" value="Unassembled WGS sequence"/>
</dbReference>
<dbReference type="EMBL" id="QGKX02000004">
    <property type="protein sequence ID" value="KAF3598313.1"/>
    <property type="molecule type" value="Genomic_DNA"/>
</dbReference>
<proteinExistence type="predicted"/>
<accession>A0A8S9SDR2</accession>
<name>A0A8S9SDR2_BRACR</name>
<protein>
    <submittedName>
        <fullName evidence="1">Uncharacterized protein</fullName>
    </submittedName>
</protein>
<gene>
    <name evidence="1" type="ORF">F2Q69_00037684</name>
</gene>
<sequence length="158" mass="17321">MDDLEESGDFGVFWSLLSAELHRHVRCLAMDGDLPTVRLISYFDTRYSFALAFQWRQFEVNQHPVAEVMPVLLKSGQCGSRAVEEIYRSMTQQWCRSTVIPERGPSVFQDQASIDALAIASIDALAIASIDALAIASIDALAIASIDALAIASIDARS</sequence>
<evidence type="ECO:0000313" key="2">
    <source>
        <dbReference type="Proteomes" id="UP000712600"/>
    </source>
</evidence>
<dbReference type="AlphaFoldDB" id="A0A8S9SDR2"/>